<keyword evidence="3 6" id="KW-0378">Hydrolase</keyword>
<protein>
    <submittedName>
        <fullName evidence="9">M56 family metallopeptidase</fullName>
    </submittedName>
</protein>
<comment type="caution">
    <text evidence="9">The sequence shown here is derived from an EMBL/GenBank/DDBJ whole genome shotgun (WGS) entry which is preliminary data.</text>
</comment>
<name>A0ABS2U087_9ACTN</name>
<evidence type="ECO:0000313" key="9">
    <source>
        <dbReference type="EMBL" id="MBM9509009.1"/>
    </source>
</evidence>
<feature type="transmembrane region" description="Helical" evidence="7">
    <location>
        <begin position="6"/>
        <end position="23"/>
    </location>
</feature>
<keyword evidence="10" id="KW-1185">Reference proteome</keyword>
<comment type="cofactor">
    <cofactor evidence="6">
        <name>Zn(2+)</name>
        <dbReference type="ChEBI" id="CHEBI:29105"/>
    </cofactor>
    <text evidence="6">Binds 1 zinc ion per subunit.</text>
</comment>
<evidence type="ECO:0000256" key="1">
    <source>
        <dbReference type="ARBA" id="ARBA00022670"/>
    </source>
</evidence>
<organism evidence="9 10">
    <name type="scientific">Actinacidiphila acididurans</name>
    <dbReference type="NCBI Taxonomy" id="2784346"/>
    <lineage>
        <taxon>Bacteria</taxon>
        <taxon>Bacillati</taxon>
        <taxon>Actinomycetota</taxon>
        <taxon>Actinomycetes</taxon>
        <taxon>Kitasatosporales</taxon>
        <taxon>Streptomycetaceae</taxon>
        <taxon>Actinacidiphila</taxon>
    </lineage>
</organism>
<dbReference type="InterPro" id="IPR052173">
    <property type="entry name" value="Beta-lactam_resp_regulator"/>
</dbReference>
<evidence type="ECO:0000259" key="8">
    <source>
        <dbReference type="Pfam" id="PF01435"/>
    </source>
</evidence>
<feature type="domain" description="Peptidase M48" evidence="8">
    <location>
        <begin position="107"/>
        <end position="184"/>
    </location>
</feature>
<keyword evidence="1 6" id="KW-0645">Protease</keyword>
<dbReference type="RefSeq" id="WP_205361598.1">
    <property type="nucleotide sequence ID" value="NZ_JADKYB010000022.1"/>
</dbReference>
<sequence>MHVAVYLPLLTPALAAFLARPLADRLEPRLATWLLTGAALVLAGSSTVVLGLLALAGVLRIPPVAHLAHLSTDVLGARDTTGWPVGLLAALLLAGAASAALLLLWRRVRALLAVALDAACLPGPDPLVVVEDEAADAFAMPGLPGRIVVSRGMLDALRDTERAALLAHERAHLRAHHYLFSAAVHLCAAANPLLRPFSAAVGYTVERWADEHAASVTGDRRTVARAIGKAALAGHRGTPTPALGILGDLRGRVLNPVLGSVLGRGLGRQLADLGRRLVPLPGRGRARAATPGPVPRRVAALLSPPPQSRPLLIALTLALLAVTTCCALDAAHELHELLQLAHGS</sequence>
<evidence type="ECO:0000256" key="2">
    <source>
        <dbReference type="ARBA" id="ARBA00022723"/>
    </source>
</evidence>
<dbReference type="Proteomes" id="UP000749040">
    <property type="component" value="Unassembled WGS sequence"/>
</dbReference>
<feature type="transmembrane region" description="Helical" evidence="7">
    <location>
        <begin position="30"/>
        <end position="61"/>
    </location>
</feature>
<keyword evidence="7" id="KW-1133">Transmembrane helix</keyword>
<dbReference type="Pfam" id="PF01435">
    <property type="entry name" value="Peptidase_M48"/>
    <property type="match status" value="1"/>
</dbReference>
<keyword evidence="7" id="KW-0472">Membrane</keyword>
<dbReference type="PANTHER" id="PTHR34978">
    <property type="entry name" value="POSSIBLE SENSOR-TRANSDUCER PROTEIN BLAR"/>
    <property type="match status" value="1"/>
</dbReference>
<keyword evidence="7" id="KW-0812">Transmembrane</keyword>
<proteinExistence type="inferred from homology"/>
<dbReference type="InterPro" id="IPR001915">
    <property type="entry name" value="Peptidase_M48"/>
</dbReference>
<dbReference type="CDD" id="cd07326">
    <property type="entry name" value="M56_BlaR1_MecR1_like"/>
    <property type="match status" value="1"/>
</dbReference>
<reference evidence="9 10" key="1">
    <citation type="submission" date="2021-01" db="EMBL/GenBank/DDBJ databases">
        <title>Streptomyces acididurans sp. nov., isolated from a peat swamp forest soil.</title>
        <authorList>
            <person name="Chantavorakit T."/>
            <person name="Duangmal K."/>
        </authorList>
    </citation>
    <scope>NUCLEOTIDE SEQUENCE [LARGE SCALE GENOMIC DNA]</scope>
    <source>
        <strain evidence="9 10">KK5PA1</strain>
    </source>
</reference>
<feature type="transmembrane region" description="Helical" evidence="7">
    <location>
        <begin position="81"/>
        <end position="105"/>
    </location>
</feature>
<evidence type="ECO:0000256" key="7">
    <source>
        <dbReference type="SAM" id="Phobius"/>
    </source>
</evidence>
<dbReference type="EMBL" id="JADKYB010000022">
    <property type="protein sequence ID" value="MBM9509009.1"/>
    <property type="molecule type" value="Genomic_DNA"/>
</dbReference>
<evidence type="ECO:0000256" key="5">
    <source>
        <dbReference type="ARBA" id="ARBA00023049"/>
    </source>
</evidence>
<comment type="similarity">
    <text evidence="6">Belongs to the peptidase M48 family.</text>
</comment>
<evidence type="ECO:0000313" key="10">
    <source>
        <dbReference type="Proteomes" id="UP000749040"/>
    </source>
</evidence>
<keyword evidence="5 6" id="KW-0482">Metalloprotease</keyword>
<evidence type="ECO:0000256" key="3">
    <source>
        <dbReference type="ARBA" id="ARBA00022801"/>
    </source>
</evidence>
<keyword evidence="2" id="KW-0479">Metal-binding</keyword>
<keyword evidence="4 6" id="KW-0862">Zinc</keyword>
<evidence type="ECO:0000256" key="4">
    <source>
        <dbReference type="ARBA" id="ARBA00022833"/>
    </source>
</evidence>
<accession>A0ABS2U087</accession>
<evidence type="ECO:0000256" key="6">
    <source>
        <dbReference type="RuleBase" id="RU003983"/>
    </source>
</evidence>
<dbReference type="PANTHER" id="PTHR34978:SF3">
    <property type="entry name" value="SLR0241 PROTEIN"/>
    <property type="match status" value="1"/>
</dbReference>
<gene>
    <name evidence="9" type="ORF">ITX44_31595</name>
</gene>
<dbReference type="Gene3D" id="3.30.2010.10">
    <property type="entry name" value="Metalloproteases ('zincins'), catalytic domain"/>
    <property type="match status" value="1"/>
</dbReference>